<dbReference type="GO" id="GO:0042910">
    <property type="term" value="F:xenobiotic transmembrane transporter activity"/>
    <property type="evidence" value="ECO:0007669"/>
    <property type="project" value="TreeGrafter"/>
</dbReference>
<keyword evidence="1" id="KW-1133">Transmembrane helix</keyword>
<dbReference type="Gene3D" id="3.30.2090.10">
    <property type="entry name" value="Multidrug efflux transporter AcrB TolC docking domain, DN and DC subdomains"/>
    <property type="match status" value="2"/>
</dbReference>
<feature type="transmembrane region" description="Helical" evidence="1">
    <location>
        <begin position="916"/>
        <end position="935"/>
    </location>
</feature>
<accession>A0A3P2A8U0</accession>
<feature type="transmembrane region" description="Helical" evidence="1">
    <location>
        <begin position="968"/>
        <end position="989"/>
    </location>
</feature>
<proteinExistence type="predicted"/>
<dbReference type="Pfam" id="PF00873">
    <property type="entry name" value="ACR_tran"/>
    <property type="match status" value="1"/>
</dbReference>
<keyword evidence="1" id="KW-0472">Membrane</keyword>
<feature type="transmembrane region" description="Helical" evidence="1">
    <location>
        <begin position="352"/>
        <end position="370"/>
    </location>
</feature>
<protein>
    <submittedName>
        <fullName evidence="2">Efflux RND transporter permease subunit</fullName>
    </submittedName>
</protein>
<dbReference type="RefSeq" id="WP_125239439.1">
    <property type="nucleotide sequence ID" value="NZ_RQYF01000041.1"/>
</dbReference>
<feature type="transmembrane region" description="Helical" evidence="1">
    <location>
        <begin position="1010"/>
        <end position="1033"/>
    </location>
</feature>
<dbReference type="PANTHER" id="PTHR32063">
    <property type="match status" value="1"/>
</dbReference>
<dbReference type="Gene3D" id="1.20.1640.10">
    <property type="entry name" value="Multidrug efflux transporter AcrB transmembrane domain"/>
    <property type="match status" value="2"/>
</dbReference>
<feature type="transmembrane region" description="Helical" evidence="1">
    <location>
        <begin position="377"/>
        <end position="398"/>
    </location>
</feature>
<dbReference type="Gene3D" id="3.30.70.1440">
    <property type="entry name" value="Multidrug efflux transporter AcrB pore domain"/>
    <property type="match status" value="1"/>
</dbReference>
<dbReference type="InterPro" id="IPR001036">
    <property type="entry name" value="Acrflvin-R"/>
</dbReference>
<evidence type="ECO:0000313" key="2">
    <source>
        <dbReference type="EMBL" id="RRD90023.1"/>
    </source>
</evidence>
<comment type="caution">
    <text evidence="2">The sequence shown here is derived from an EMBL/GenBank/DDBJ whole genome shotgun (WGS) entry which is preliminary data.</text>
</comment>
<dbReference type="PANTHER" id="PTHR32063:SF16">
    <property type="entry name" value="CATION EFFLUX SYSTEM (ACRB_ACRD_ACRF FAMILY)"/>
    <property type="match status" value="1"/>
</dbReference>
<feature type="transmembrane region" description="Helical" evidence="1">
    <location>
        <begin position="1039"/>
        <end position="1064"/>
    </location>
</feature>
<reference evidence="2 3" key="1">
    <citation type="submission" date="2018-11" db="EMBL/GenBank/DDBJ databases">
        <title>Genomes From Bacteria Associated with the Canine Oral Cavity: a Test Case for Automated Genome-Based Taxonomic Assignment.</title>
        <authorList>
            <person name="Coil D.A."/>
            <person name="Jospin G."/>
            <person name="Darling A.E."/>
            <person name="Wallis C."/>
            <person name="Davis I.J."/>
            <person name="Harris S."/>
            <person name="Eisen J.A."/>
            <person name="Holcombe L.J."/>
            <person name="O'Flynn C."/>
        </authorList>
    </citation>
    <scope>NUCLEOTIDE SEQUENCE [LARGE SCALE GENOMIC DNA]</scope>
    <source>
        <strain evidence="2 3">OH1047_COT-310</strain>
    </source>
</reference>
<dbReference type="SUPFAM" id="SSF82693">
    <property type="entry name" value="Multidrug efflux transporter AcrB pore domain, PN1, PN2, PC1 and PC2 subdomains"/>
    <property type="match status" value="3"/>
</dbReference>
<feature type="transmembrane region" description="Helical" evidence="1">
    <location>
        <begin position="483"/>
        <end position="508"/>
    </location>
</feature>
<feature type="transmembrane region" description="Helical" evidence="1">
    <location>
        <begin position="20"/>
        <end position="38"/>
    </location>
</feature>
<dbReference type="GO" id="GO:0005886">
    <property type="term" value="C:plasma membrane"/>
    <property type="evidence" value="ECO:0007669"/>
    <property type="project" value="TreeGrafter"/>
</dbReference>
<keyword evidence="1" id="KW-0812">Transmembrane</keyword>
<name>A0A3P2A8U0_9BACE</name>
<dbReference type="Gene3D" id="3.30.70.1320">
    <property type="entry name" value="Multidrug efflux transporter AcrB pore domain like"/>
    <property type="match status" value="1"/>
</dbReference>
<dbReference type="EMBL" id="RQYF01000041">
    <property type="protein sequence ID" value="RRD90023.1"/>
    <property type="molecule type" value="Genomic_DNA"/>
</dbReference>
<feature type="transmembrane region" description="Helical" evidence="1">
    <location>
        <begin position="404"/>
        <end position="428"/>
    </location>
</feature>
<keyword evidence="3" id="KW-1185">Reference proteome</keyword>
<sequence>MEQGISGRIARVFIKSKLSLLLMIAFVLLGLFSIYSIPREEEPQIEVPMADIMIGYPGASPEEMETAVVQPVEKLLSNIKGVEDVYSTSMNGMAMLTVQFYVGEDVERSLVKLYNELMKNLDRMPQGVTVPLVKTRSIDDVPVLSFTLWSDRMGGYQIRQIAEVVSNEIKKIPDVAQVNISGGQSRQVNVWLDKDKMAESRVDFSMISRSLEANNAHMQSGNMVTGDAVYSVQTGNFFANVEEVKNAIVGTKDGHPVYLYQIATVNDGPKLPDTYVSFGYGAASPKKQNEHPDEYDAVTVSISKKKGADAMKLADVIINKVEHLKKDLITDDLNVEVTRNYGLTASHKVSELLWHLTIAIVIVTLFVMLAMGWRGGLVVFLSVPITFALTLFAYYFLGYTLNRITLFALVFVTGIVTDDSIIIAENMYRHFKMRKLPPMQAALHAINEVGNPTILATLTVIAAVLPMAFVSGMMGPYMSPMPIGSSIAMIFSLLLALTLTPYFGFLFLRYKGKNERGADDDSTVEDESAEVRQTRIYKVYSAITTPFLDSRKKRWVFMIGLTVVLLGSLVLFYTKSVPVKMLPFDNKSEFQVVVDMPEGTTLERTAAVAQELGAYISRHKLVTNYQIYAGTSAPISFNGLVRHYDMRSGDNVADIQVNLVDKGERSEQSHDIAKSMRAGLQEIGKRHGANVKVVEVPPGPPVMSTIVAEIYGNDYTKQIEIAEQVKKLLAETENVVDVDWSVESNQTEYRFEVDKDKAMKLGIPSGQVVQNVRAALSGMPVGVLHQPSTVNQVGIVLQLPEEQRSNIDEVMSVNVVNPHGMSTPIGHLVTVTESEKPKNIYRKNQRRVVYVLAEVAGELESPVYAMMDVSKELTKVELPAGYTLQEEYSMQPELEDNFSLKWGGEWKITYEVFRDLGLAFLFVLVIIYMLIVGWFQSFLTPFVQLAAIPLSLIGIVLGHWIMGAYFSAPSMIGFIALAGIMVRNSVLLIDFIDIRLKIGIPLKQAVIEAGAVRTTPIILTAGGVVLGAIVMLFDPIFQGLAISLMGGTITSTVLTLVVVPLLYFKMLKNKVK</sequence>
<evidence type="ECO:0000313" key="3">
    <source>
        <dbReference type="Proteomes" id="UP000279562"/>
    </source>
</evidence>
<dbReference type="SUPFAM" id="SSF82866">
    <property type="entry name" value="Multidrug efflux transporter AcrB transmembrane domain"/>
    <property type="match status" value="2"/>
</dbReference>
<dbReference type="AlphaFoldDB" id="A0A3P2A8U0"/>
<dbReference type="SUPFAM" id="SSF82714">
    <property type="entry name" value="Multidrug efflux transporter AcrB TolC docking domain, DN and DC subdomains"/>
    <property type="match status" value="2"/>
</dbReference>
<dbReference type="Proteomes" id="UP000279562">
    <property type="component" value="Unassembled WGS sequence"/>
</dbReference>
<dbReference type="Gene3D" id="3.30.70.1430">
    <property type="entry name" value="Multidrug efflux transporter AcrB pore domain"/>
    <property type="match status" value="2"/>
</dbReference>
<feature type="transmembrane region" description="Helical" evidence="1">
    <location>
        <begin position="555"/>
        <end position="573"/>
    </location>
</feature>
<gene>
    <name evidence="2" type="ORF">EII33_09030</name>
</gene>
<dbReference type="PRINTS" id="PR00702">
    <property type="entry name" value="ACRIFLAVINRP"/>
</dbReference>
<dbReference type="InterPro" id="IPR027463">
    <property type="entry name" value="AcrB_DN_DC_subdom"/>
</dbReference>
<feature type="transmembrane region" description="Helical" evidence="1">
    <location>
        <begin position="449"/>
        <end position="471"/>
    </location>
</feature>
<evidence type="ECO:0000256" key="1">
    <source>
        <dbReference type="SAM" id="Phobius"/>
    </source>
</evidence>
<organism evidence="2 3">
    <name type="scientific">Prevotella heparinolytica</name>
    <dbReference type="NCBI Taxonomy" id="28113"/>
    <lineage>
        <taxon>Bacteria</taxon>
        <taxon>Pseudomonadati</taxon>
        <taxon>Bacteroidota</taxon>
        <taxon>Bacteroidia</taxon>
        <taxon>Bacteroidales</taxon>
        <taxon>Bacteroidaceae</taxon>
        <taxon>Bacteroides</taxon>
    </lineage>
</organism>
<feature type="transmembrane region" description="Helical" evidence="1">
    <location>
        <begin position="942"/>
        <end position="962"/>
    </location>
</feature>